<accession>A0A0G4LP00</accession>
<evidence type="ECO:0000313" key="1">
    <source>
        <dbReference type="EMBL" id="CRK23420.1"/>
    </source>
</evidence>
<feature type="non-terminal residue" evidence="1">
    <location>
        <position position="105"/>
    </location>
</feature>
<dbReference type="EMBL" id="CVQH01015557">
    <property type="protein sequence ID" value="CRK23420.1"/>
    <property type="molecule type" value="Genomic_DNA"/>
</dbReference>
<organism evidence="1 2">
    <name type="scientific">Verticillium longisporum</name>
    <name type="common">Verticillium dahliae var. longisporum</name>
    <dbReference type="NCBI Taxonomy" id="100787"/>
    <lineage>
        <taxon>Eukaryota</taxon>
        <taxon>Fungi</taxon>
        <taxon>Dikarya</taxon>
        <taxon>Ascomycota</taxon>
        <taxon>Pezizomycotina</taxon>
        <taxon>Sordariomycetes</taxon>
        <taxon>Hypocreomycetidae</taxon>
        <taxon>Glomerellales</taxon>
        <taxon>Plectosphaerellaceae</taxon>
        <taxon>Verticillium</taxon>
    </lineage>
</organism>
<keyword evidence="2" id="KW-1185">Reference proteome</keyword>
<reference evidence="2" key="1">
    <citation type="submission" date="2015-05" db="EMBL/GenBank/DDBJ databases">
        <authorList>
            <person name="Fogelqvist Johan"/>
        </authorList>
    </citation>
    <scope>NUCLEOTIDE SEQUENCE [LARGE SCALE GENOMIC DNA]</scope>
</reference>
<dbReference type="AlphaFoldDB" id="A0A0G4LP00"/>
<protein>
    <submittedName>
        <fullName evidence="1">Uncharacterized protein</fullName>
    </submittedName>
</protein>
<evidence type="ECO:0000313" key="2">
    <source>
        <dbReference type="Proteomes" id="UP000044602"/>
    </source>
</evidence>
<dbReference type="Proteomes" id="UP000044602">
    <property type="component" value="Unassembled WGS sequence"/>
</dbReference>
<proteinExistence type="predicted"/>
<gene>
    <name evidence="1" type="ORF">BN1708_003689</name>
</gene>
<name>A0A0G4LP00_VERLO</name>
<feature type="non-terminal residue" evidence="1">
    <location>
        <position position="1"/>
    </location>
</feature>
<sequence length="105" mass="11791">LCPCLSTGRLGFLADRSRCSSPFSCAVQTKYVFEAWNTDLTIYMISRVAKRSPRARNFSHRHRLLTDLVIELDSVAKIEVDSETKRTTDAPLDCDENPCADLPAI</sequence>